<protein>
    <submittedName>
        <fullName evidence="1">Tetratricopeptide+repeat+protein</fullName>
    </submittedName>
</protein>
<sequence>MAGRIEGICIFPLLPSHPPCFPFHRSFFSTGAGGRWGRRRSTHANTAVLQNKGGAMGRCAAGKGAVAMASRKEAATATAGARNAMPRPELGMPWQREVFTCVPLKKMVPVSVPLKSLVLPLCHRRTLSRPPRHSVAILLGFNR</sequence>
<dbReference type="EMBL" id="JN873129">
    <property type="protein sequence ID" value="AER41585.1"/>
    <property type="molecule type" value="Genomic_DNA"/>
</dbReference>
<gene>
    <name evidence="1" type="primary">U9</name>
</gene>
<organism evidence="1">
    <name type="scientific">Oryza brachyantha</name>
    <name type="common">malo sina</name>
    <dbReference type="NCBI Taxonomy" id="4533"/>
    <lineage>
        <taxon>Eukaryota</taxon>
        <taxon>Viridiplantae</taxon>
        <taxon>Streptophyta</taxon>
        <taxon>Embryophyta</taxon>
        <taxon>Tracheophyta</taxon>
        <taxon>Spermatophyta</taxon>
        <taxon>Magnoliopsida</taxon>
        <taxon>Liliopsida</taxon>
        <taxon>Poales</taxon>
        <taxon>Poaceae</taxon>
        <taxon>BOP clade</taxon>
        <taxon>Oryzoideae</taxon>
        <taxon>Oryzeae</taxon>
        <taxon>Oryzinae</taxon>
        <taxon>Oryza</taxon>
    </lineage>
</organism>
<dbReference type="AlphaFoldDB" id="G8JBA7"/>
<accession>G8JBA7</accession>
<evidence type="ECO:0000313" key="1">
    <source>
        <dbReference type="EMBL" id="AER41585.1"/>
    </source>
</evidence>
<name>G8JBA7_ORYBR</name>
<proteinExistence type="predicted"/>
<reference evidence="1" key="1">
    <citation type="submission" date="2011-10" db="EMBL/GenBank/DDBJ databases">
        <title>Comparative Sequence Analysis Revealed Gene Movement of Ghd7 in the Grass Genomes.</title>
        <authorList>
            <person name="Yang L."/>
            <person name="Li B."/>
            <person name="Sui Y."/>
            <person name="Chen J."/>
            <person name="Shi J."/>
            <person name="Chen M."/>
        </authorList>
    </citation>
    <scope>NUCLEOTIDE SEQUENCE</scope>
</reference>